<keyword evidence="2" id="KW-0808">Transferase</keyword>
<organism evidence="2 3">
    <name type="scientific">Pontibacter ummariensis</name>
    <dbReference type="NCBI Taxonomy" id="1610492"/>
    <lineage>
        <taxon>Bacteria</taxon>
        <taxon>Pseudomonadati</taxon>
        <taxon>Bacteroidota</taxon>
        <taxon>Cytophagia</taxon>
        <taxon>Cytophagales</taxon>
        <taxon>Hymenobacteraceae</taxon>
        <taxon>Pontibacter</taxon>
    </lineage>
</organism>
<proteinExistence type="predicted"/>
<dbReference type="Pfam" id="PF08241">
    <property type="entry name" value="Methyltransf_11"/>
    <property type="match status" value="1"/>
</dbReference>
<reference evidence="3" key="1">
    <citation type="submission" date="2017-06" db="EMBL/GenBank/DDBJ databases">
        <authorList>
            <person name="Varghese N."/>
            <person name="Submissions S."/>
        </authorList>
    </citation>
    <scope>NUCLEOTIDE SEQUENCE [LARGE SCALE GENOMIC DNA]</scope>
    <source>
        <strain evidence="3">NKM1</strain>
    </source>
</reference>
<dbReference type="CDD" id="cd02440">
    <property type="entry name" value="AdoMet_MTases"/>
    <property type="match status" value="1"/>
</dbReference>
<keyword evidence="2" id="KW-0489">Methyltransferase</keyword>
<dbReference type="GO" id="GO:0032259">
    <property type="term" value="P:methylation"/>
    <property type="evidence" value="ECO:0007669"/>
    <property type="project" value="UniProtKB-KW"/>
</dbReference>
<dbReference type="InterPro" id="IPR013216">
    <property type="entry name" value="Methyltransf_11"/>
</dbReference>
<protein>
    <submittedName>
        <fullName evidence="2">Methyltransferase domain-containing protein</fullName>
    </submittedName>
</protein>
<dbReference type="SUPFAM" id="SSF53335">
    <property type="entry name" value="S-adenosyl-L-methionine-dependent methyltransferases"/>
    <property type="match status" value="1"/>
</dbReference>
<evidence type="ECO:0000313" key="2">
    <source>
        <dbReference type="EMBL" id="SNS68059.1"/>
    </source>
</evidence>
<evidence type="ECO:0000313" key="3">
    <source>
        <dbReference type="Proteomes" id="UP000198432"/>
    </source>
</evidence>
<dbReference type="OrthoDB" id="1524727at2"/>
<evidence type="ECO:0000259" key="1">
    <source>
        <dbReference type="Pfam" id="PF08241"/>
    </source>
</evidence>
<dbReference type="Proteomes" id="UP000198432">
    <property type="component" value="Unassembled WGS sequence"/>
</dbReference>
<accession>A0A239GFZ2</accession>
<dbReference type="InterPro" id="IPR029063">
    <property type="entry name" value="SAM-dependent_MTases_sf"/>
</dbReference>
<feature type="domain" description="Methyltransferase type 11" evidence="1">
    <location>
        <begin position="84"/>
        <end position="158"/>
    </location>
</feature>
<gene>
    <name evidence="2" type="ORF">SAMN06296052_11143</name>
</gene>
<dbReference type="EMBL" id="FZOQ01000011">
    <property type="protein sequence ID" value="SNS68059.1"/>
    <property type="molecule type" value="Genomic_DNA"/>
</dbReference>
<keyword evidence="3" id="KW-1185">Reference proteome</keyword>
<dbReference type="GO" id="GO:0008757">
    <property type="term" value="F:S-adenosylmethionine-dependent methyltransferase activity"/>
    <property type="evidence" value="ECO:0007669"/>
    <property type="project" value="InterPro"/>
</dbReference>
<sequence length="205" mass="23528">MVTVVPKTLAQDRYWDPKRLLLPLKRWLLLTFYLDTNSFRDLPDRRWLEQQLRPELEKLRGCSVLFVGCAYYTWEYLRAFHKSVDLKSADIDPVNKLWGSQKHLIADVLEIDNVLEPKSIDLVLLNGVFGHGVDSVEAQEKALRSLHRVLKPGGYLLVGWNCDRTSDPLALAACQNLFSKSGYKGLPSRNSFKESTHVIDFLKAK</sequence>
<dbReference type="Gene3D" id="3.40.50.150">
    <property type="entry name" value="Vaccinia Virus protein VP39"/>
    <property type="match status" value="1"/>
</dbReference>
<dbReference type="RefSeq" id="WP_089319606.1">
    <property type="nucleotide sequence ID" value="NZ_FZOQ01000011.1"/>
</dbReference>
<name>A0A239GFZ2_9BACT</name>
<dbReference type="AlphaFoldDB" id="A0A239GFZ2"/>